<evidence type="ECO:0000313" key="1">
    <source>
        <dbReference type="EMBL" id="CAH1210794.1"/>
    </source>
</evidence>
<comment type="caution">
    <text evidence="1">The sequence shown here is derived from an EMBL/GenBank/DDBJ whole genome shotgun (WGS) entry which is preliminary data.</text>
</comment>
<sequence length="43" mass="4561">MILAGSFLAADSDVGSCDSNQVVRRGADARLVFAWFVRGCEAV</sequence>
<organism evidence="1 2">
    <name type="scientific">Paenibacillus plantiphilus</name>
    <dbReference type="NCBI Taxonomy" id="2905650"/>
    <lineage>
        <taxon>Bacteria</taxon>
        <taxon>Bacillati</taxon>
        <taxon>Bacillota</taxon>
        <taxon>Bacilli</taxon>
        <taxon>Bacillales</taxon>
        <taxon>Paenibacillaceae</taxon>
        <taxon>Paenibacillus</taxon>
    </lineage>
</organism>
<name>A0ABM9CFA9_9BACL</name>
<dbReference type="EMBL" id="CAKMMF010000018">
    <property type="protein sequence ID" value="CAH1210794.1"/>
    <property type="molecule type" value="Genomic_DNA"/>
</dbReference>
<gene>
    <name evidence="1" type="ORF">PAECIP111893_03283</name>
</gene>
<dbReference type="Proteomes" id="UP000838686">
    <property type="component" value="Unassembled WGS sequence"/>
</dbReference>
<accession>A0ABM9CFA9</accession>
<reference evidence="1" key="1">
    <citation type="submission" date="2022-01" db="EMBL/GenBank/DDBJ databases">
        <authorList>
            <person name="Criscuolo A."/>
        </authorList>
    </citation>
    <scope>NUCLEOTIDE SEQUENCE</scope>
    <source>
        <strain evidence="1">CIP111893</strain>
    </source>
</reference>
<keyword evidence="2" id="KW-1185">Reference proteome</keyword>
<proteinExistence type="predicted"/>
<evidence type="ECO:0000313" key="2">
    <source>
        <dbReference type="Proteomes" id="UP000838686"/>
    </source>
</evidence>
<protein>
    <submittedName>
        <fullName evidence="1">Uncharacterized protein</fullName>
    </submittedName>
</protein>